<dbReference type="AlphaFoldDB" id="A0AB37I8U9"/>
<dbReference type="RefSeq" id="WP_240187921.1">
    <property type="nucleotide sequence ID" value="NZ_JBFCRC010000012.1"/>
</dbReference>
<dbReference type="Proteomes" id="UP000253498">
    <property type="component" value="Unassembled WGS sequence"/>
</dbReference>
<protein>
    <submittedName>
        <fullName evidence="1">Uncharacterized protein</fullName>
    </submittedName>
</protein>
<proteinExistence type="predicted"/>
<evidence type="ECO:0000313" key="2">
    <source>
        <dbReference type="Proteomes" id="UP000253498"/>
    </source>
</evidence>
<comment type="caution">
    <text evidence="1">The sequence shown here is derived from an EMBL/GenBank/DDBJ whole genome shotgun (WGS) entry which is preliminary data.</text>
</comment>
<name>A0AB37I8U9_ENTHR</name>
<reference evidence="1 2" key="1">
    <citation type="submission" date="2015-06" db="EMBL/GenBank/DDBJ databases">
        <title>The Genome Sequence of Enterococcus hirae 88EA1.</title>
        <authorList>
            <consortium name="The Broad Institute Genomics Platform"/>
            <consortium name="The Broad Institute Genome Sequencing Center for Infectious Disease"/>
            <person name="Earl A.M."/>
            <person name="Van Tyne D."/>
            <person name="Lebreton F."/>
            <person name="Saavedra J.T."/>
            <person name="Gilmore M.S."/>
            <person name="Manson McGuire A."/>
            <person name="Clock S."/>
            <person name="Crupain M."/>
            <person name="Rangan U."/>
            <person name="Young S."/>
            <person name="Abouelleil A."/>
            <person name="Cao P."/>
            <person name="Chapman S.B."/>
            <person name="Griggs A."/>
            <person name="Priest M."/>
            <person name="Shea T."/>
            <person name="Wortman J."/>
            <person name="Nusbaum C."/>
            <person name="Birren B."/>
        </authorList>
    </citation>
    <scope>NUCLEOTIDE SEQUENCE [LARGE SCALE GENOMIC DNA]</scope>
    <source>
        <strain evidence="1 2">88EA1</strain>
    </source>
</reference>
<accession>A0AB37I8U9</accession>
<evidence type="ECO:0000313" key="1">
    <source>
        <dbReference type="EMBL" id="RBT67496.1"/>
    </source>
</evidence>
<dbReference type="EMBL" id="LESJ01000006">
    <property type="protein sequence ID" value="RBT67496.1"/>
    <property type="molecule type" value="Genomic_DNA"/>
</dbReference>
<gene>
    <name evidence="1" type="ORF">EB03_02263</name>
</gene>
<sequence length="200" mass="23044">MNLILSVFLPLLSFVFSTIAFLFTLKNEYNKKFNLQLQVLDENISEWKIDRFSTENPDNYFQYRYRLFPNVVITNNSSIPVTINSFSLNDRYKFSIFTNNAKHYSVTIETNSTKKDEITFYSVGKEKKIEIALDNNNVLKPVITIAPFESVTGLLFFMFDESLIGKNTITVYTSRGNKEFPLTISSQYNSVAQTGYAPPL</sequence>
<organism evidence="1 2">
    <name type="scientific">Enterococcus hirae</name>
    <dbReference type="NCBI Taxonomy" id="1354"/>
    <lineage>
        <taxon>Bacteria</taxon>
        <taxon>Bacillati</taxon>
        <taxon>Bacillota</taxon>
        <taxon>Bacilli</taxon>
        <taxon>Lactobacillales</taxon>
        <taxon>Enterococcaceae</taxon>
        <taxon>Enterococcus</taxon>
    </lineage>
</organism>